<protein>
    <submittedName>
        <fullName evidence="1">Uncharacterized protein</fullName>
    </submittedName>
</protein>
<dbReference type="Proteomes" id="UP001164746">
    <property type="component" value="Chromosome 1"/>
</dbReference>
<sequence length="157" mass="18427">MVDHIDLMIENEKMHKKQGWISRIKTLQAFRKRALIHNDVETFHREAHTIGVYGKRNKRDKKSVFQHDTSLVPTFWNMGMKGFRNFFKTLGTMSTKSLQIIRYVLYERNRLEVTIKNLEPKVDVGLSKVSQLKAEMKLFADHKADIADSKDIEYTVS</sequence>
<gene>
    <name evidence="1" type="ORF">MAR_007364</name>
</gene>
<proteinExistence type="predicted"/>
<accession>A0ABY7DC82</accession>
<reference evidence="1" key="1">
    <citation type="submission" date="2022-11" db="EMBL/GenBank/DDBJ databases">
        <title>Centuries of genome instability and evolution in soft-shell clam transmissible cancer (bioRxiv).</title>
        <authorList>
            <person name="Hart S.F.M."/>
            <person name="Yonemitsu M.A."/>
            <person name="Giersch R.M."/>
            <person name="Beal B.F."/>
            <person name="Arriagada G."/>
            <person name="Davis B.W."/>
            <person name="Ostrander E.A."/>
            <person name="Goff S.P."/>
            <person name="Metzger M.J."/>
        </authorList>
    </citation>
    <scope>NUCLEOTIDE SEQUENCE</scope>
    <source>
        <strain evidence="1">MELC-2E11</strain>
        <tissue evidence="1">Siphon/mantle</tissue>
    </source>
</reference>
<keyword evidence="2" id="KW-1185">Reference proteome</keyword>
<dbReference type="EMBL" id="CP111012">
    <property type="protein sequence ID" value="WAQ94893.1"/>
    <property type="molecule type" value="Genomic_DNA"/>
</dbReference>
<name>A0ABY7DC82_MYAAR</name>
<evidence type="ECO:0000313" key="2">
    <source>
        <dbReference type="Proteomes" id="UP001164746"/>
    </source>
</evidence>
<evidence type="ECO:0000313" key="1">
    <source>
        <dbReference type="EMBL" id="WAQ94893.1"/>
    </source>
</evidence>
<organism evidence="1 2">
    <name type="scientific">Mya arenaria</name>
    <name type="common">Soft-shell clam</name>
    <dbReference type="NCBI Taxonomy" id="6604"/>
    <lineage>
        <taxon>Eukaryota</taxon>
        <taxon>Metazoa</taxon>
        <taxon>Spiralia</taxon>
        <taxon>Lophotrochozoa</taxon>
        <taxon>Mollusca</taxon>
        <taxon>Bivalvia</taxon>
        <taxon>Autobranchia</taxon>
        <taxon>Heteroconchia</taxon>
        <taxon>Euheterodonta</taxon>
        <taxon>Imparidentia</taxon>
        <taxon>Neoheterodontei</taxon>
        <taxon>Myida</taxon>
        <taxon>Myoidea</taxon>
        <taxon>Myidae</taxon>
        <taxon>Mya</taxon>
    </lineage>
</organism>